<dbReference type="Proteomes" id="UP000007305">
    <property type="component" value="Chromosome 4"/>
</dbReference>
<keyword evidence="5" id="KW-0418">Kinase</keyword>
<dbReference type="PROSITE" id="PS00108">
    <property type="entry name" value="PROTEIN_KINASE_ST"/>
    <property type="match status" value="1"/>
</dbReference>
<evidence type="ECO:0000256" key="1">
    <source>
        <dbReference type="ARBA" id="ARBA00012513"/>
    </source>
</evidence>
<evidence type="ECO:0000256" key="8">
    <source>
        <dbReference type="ARBA" id="ARBA00048679"/>
    </source>
</evidence>
<reference evidence="14" key="1">
    <citation type="journal article" date="2009" name="Science">
        <title>The B73 maize genome: complexity, diversity, and dynamics.</title>
        <authorList>
            <person name="Schnable P.S."/>
            <person name="Ware D."/>
            <person name="Fulton R.S."/>
            <person name="Stein J.C."/>
            <person name="Wei F."/>
            <person name="Pasternak S."/>
            <person name="Liang C."/>
            <person name="Zhang J."/>
            <person name="Fulton L."/>
            <person name="Graves T.A."/>
            <person name="Minx P."/>
            <person name="Reily A.D."/>
            <person name="Courtney L."/>
            <person name="Kruchowski S.S."/>
            <person name="Tomlinson C."/>
            <person name="Strong C."/>
            <person name="Delehaunty K."/>
            <person name="Fronick C."/>
            <person name="Courtney B."/>
            <person name="Rock S.M."/>
            <person name="Belter E."/>
            <person name="Du F."/>
            <person name="Kim K."/>
            <person name="Abbott R.M."/>
            <person name="Cotton M."/>
            <person name="Levy A."/>
            <person name="Marchetto P."/>
            <person name="Ochoa K."/>
            <person name="Jackson S.M."/>
            <person name="Gillam B."/>
            <person name="Chen W."/>
            <person name="Yan L."/>
            <person name="Higginbotham J."/>
            <person name="Cardenas M."/>
            <person name="Waligorski J."/>
            <person name="Applebaum E."/>
            <person name="Phelps L."/>
            <person name="Falcone J."/>
            <person name="Kanchi K."/>
            <person name="Thane T."/>
            <person name="Scimone A."/>
            <person name="Thane N."/>
            <person name="Henke J."/>
            <person name="Wang T."/>
            <person name="Ruppert J."/>
            <person name="Shah N."/>
            <person name="Rotter K."/>
            <person name="Hodges J."/>
            <person name="Ingenthron E."/>
            <person name="Cordes M."/>
            <person name="Kohlberg S."/>
            <person name="Sgro J."/>
            <person name="Delgado B."/>
            <person name="Mead K."/>
            <person name="Chinwalla A."/>
            <person name="Leonard S."/>
            <person name="Crouse K."/>
            <person name="Collura K."/>
            <person name="Kudrna D."/>
            <person name="Currie J."/>
            <person name="He R."/>
            <person name="Angelova A."/>
            <person name="Rajasekar S."/>
            <person name="Mueller T."/>
            <person name="Lomeli R."/>
            <person name="Scara G."/>
            <person name="Ko A."/>
            <person name="Delaney K."/>
            <person name="Wissotski M."/>
            <person name="Lopez G."/>
            <person name="Campos D."/>
            <person name="Braidotti M."/>
            <person name="Ashley E."/>
            <person name="Golser W."/>
            <person name="Kim H."/>
            <person name="Lee S."/>
            <person name="Lin J."/>
            <person name="Dujmic Z."/>
            <person name="Kim W."/>
            <person name="Talag J."/>
            <person name="Zuccolo A."/>
            <person name="Fan C."/>
            <person name="Sebastian A."/>
            <person name="Kramer M."/>
            <person name="Spiegel L."/>
            <person name="Nascimento L."/>
            <person name="Zutavern T."/>
            <person name="Miller B."/>
            <person name="Ambroise C."/>
            <person name="Muller S."/>
            <person name="Spooner W."/>
            <person name="Narechania A."/>
            <person name="Ren L."/>
            <person name="Wei S."/>
            <person name="Kumari S."/>
            <person name="Faga B."/>
            <person name="Levy M.J."/>
            <person name="McMahan L."/>
            <person name="Van Buren P."/>
            <person name="Vaughn M.W."/>
            <person name="Ying K."/>
            <person name="Yeh C.-T."/>
            <person name="Emrich S.J."/>
            <person name="Jia Y."/>
            <person name="Kalyanaraman A."/>
            <person name="Hsia A.-P."/>
            <person name="Barbazuk W.B."/>
            <person name="Baucom R.S."/>
            <person name="Brutnell T.P."/>
            <person name="Carpita N.C."/>
            <person name="Chaparro C."/>
            <person name="Chia J.-M."/>
            <person name="Deragon J.-M."/>
            <person name="Estill J.C."/>
            <person name="Fu Y."/>
            <person name="Jeddeloh J.A."/>
            <person name="Han Y."/>
            <person name="Lee H."/>
            <person name="Li P."/>
            <person name="Lisch D.R."/>
            <person name="Liu S."/>
            <person name="Liu Z."/>
            <person name="Nagel D.H."/>
            <person name="McCann M.C."/>
            <person name="SanMiguel P."/>
            <person name="Myers A.M."/>
            <person name="Nettleton D."/>
            <person name="Nguyen J."/>
            <person name="Penning B.W."/>
            <person name="Ponnala L."/>
            <person name="Schneider K.L."/>
            <person name="Schwartz D.C."/>
            <person name="Sharma A."/>
            <person name="Soderlund C."/>
            <person name="Springer N.M."/>
            <person name="Sun Q."/>
            <person name="Wang H."/>
            <person name="Waterman M."/>
            <person name="Westerman R."/>
            <person name="Wolfgruber T.K."/>
            <person name="Yang L."/>
            <person name="Yu Y."/>
            <person name="Zhang L."/>
            <person name="Zhou S."/>
            <person name="Zhu Q."/>
            <person name="Bennetzen J.L."/>
            <person name="Dawe R.K."/>
            <person name="Jiang J."/>
            <person name="Jiang N."/>
            <person name="Presting G.G."/>
            <person name="Wessler S.R."/>
            <person name="Aluru S."/>
            <person name="Martienssen R.A."/>
            <person name="Clifton S.W."/>
            <person name="McCombie W.R."/>
            <person name="Wing R.A."/>
            <person name="Wilson R.K."/>
        </authorList>
    </citation>
    <scope>NUCLEOTIDE SEQUENCE [LARGE SCALE GENOMIC DNA]</scope>
    <source>
        <strain evidence="14">cv. B73</strain>
    </source>
</reference>
<dbReference type="InterPro" id="IPR017441">
    <property type="entry name" value="Protein_kinase_ATP_BS"/>
</dbReference>
<comment type="catalytic activity">
    <reaction evidence="8">
        <text>L-seryl-[protein] + ATP = O-phospho-L-seryl-[protein] + ADP + H(+)</text>
        <dbReference type="Rhea" id="RHEA:17989"/>
        <dbReference type="Rhea" id="RHEA-COMP:9863"/>
        <dbReference type="Rhea" id="RHEA-COMP:11604"/>
        <dbReference type="ChEBI" id="CHEBI:15378"/>
        <dbReference type="ChEBI" id="CHEBI:29999"/>
        <dbReference type="ChEBI" id="CHEBI:30616"/>
        <dbReference type="ChEBI" id="CHEBI:83421"/>
        <dbReference type="ChEBI" id="CHEBI:456216"/>
        <dbReference type="EC" id="2.7.11.1"/>
    </reaction>
</comment>
<dbReference type="GO" id="GO:0005524">
    <property type="term" value="F:ATP binding"/>
    <property type="evidence" value="ECO:0007669"/>
    <property type="project" value="UniProtKB-UniRule"/>
</dbReference>
<dbReference type="PANTHER" id="PTHR27002:SF583">
    <property type="entry name" value="OS04G0632901 PROTEIN"/>
    <property type="match status" value="1"/>
</dbReference>
<evidence type="ECO:0000256" key="3">
    <source>
        <dbReference type="ARBA" id="ARBA00022679"/>
    </source>
</evidence>
<keyword evidence="6 9" id="KW-0067">ATP-binding</keyword>
<evidence type="ECO:0000256" key="6">
    <source>
        <dbReference type="ARBA" id="ARBA00022840"/>
    </source>
</evidence>
<evidence type="ECO:0000256" key="11">
    <source>
        <dbReference type="SAM" id="Phobius"/>
    </source>
</evidence>
<dbReference type="InterPro" id="IPR008271">
    <property type="entry name" value="Ser/Thr_kinase_AS"/>
</dbReference>
<reference evidence="13" key="3">
    <citation type="submission" date="2021-05" db="UniProtKB">
        <authorList>
            <consortium name="EnsemblPlants"/>
        </authorList>
    </citation>
    <scope>IDENTIFICATION</scope>
    <source>
        <strain evidence="13">cv. B73</strain>
    </source>
</reference>
<dbReference type="FunFam" id="3.30.200.20:FF:001889">
    <property type="entry name" value="Proline-rich receptor-like protein kinase PERK1"/>
    <property type="match status" value="1"/>
</dbReference>
<evidence type="ECO:0000313" key="13">
    <source>
        <dbReference type="EnsemblPlants" id="Zm00001eb194430_P001"/>
    </source>
</evidence>
<dbReference type="InParanoid" id="A0A804NXU4"/>
<name>A0A804NXU4_MAIZE</name>
<dbReference type="PROSITE" id="PS50011">
    <property type="entry name" value="PROTEIN_KINASE_DOM"/>
    <property type="match status" value="1"/>
</dbReference>
<keyword evidence="4 9" id="KW-0547">Nucleotide-binding</keyword>
<evidence type="ECO:0000256" key="4">
    <source>
        <dbReference type="ARBA" id="ARBA00022741"/>
    </source>
</evidence>
<evidence type="ECO:0000259" key="12">
    <source>
        <dbReference type="PROSITE" id="PS50011"/>
    </source>
</evidence>
<evidence type="ECO:0000256" key="2">
    <source>
        <dbReference type="ARBA" id="ARBA00022527"/>
    </source>
</evidence>
<accession>A0A804NXU4</accession>
<evidence type="ECO:0000256" key="7">
    <source>
        <dbReference type="ARBA" id="ARBA00047899"/>
    </source>
</evidence>
<dbReference type="SUPFAM" id="SSF56112">
    <property type="entry name" value="Protein kinase-like (PK-like)"/>
    <property type="match status" value="1"/>
</dbReference>
<dbReference type="FunFam" id="1.10.510.10:FF:001023">
    <property type="entry name" value="Os07g0541700 protein"/>
    <property type="match status" value="1"/>
</dbReference>
<protein>
    <recommendedName>
        <fullName evidence="1">non-specific serine/threonine protein kinase</fullName>
        <ecNumber evidence="1">2.7.11.1</ecNumber>
    </recommendedName>
</protein>
<feature type="transmembrane region" description="Helical" evidence="11">
    <location>
        <begin position="86"/>
        <end position="106"/>
    </location>
</feature>
<dbReference type="AlphaFoldDB" id="A0A804NXU4"/>
<evidence type="ECO:0000256" key="5">
    <source>
        <dbReference type="ARBA" id="ARBA00022777"/>
    </source>
</evidence>
<dbReference type="PROSITE" id="PS00107">
    <property type="entry name" value="PROTEIN_KINASE_ATP"/>
    <property type="match status" value="1"/>
</dbReference>
<dbReference type="Gene3D" id="3.30.200.20">
    <property type="entry name" value="Phosphorylase Kinase, domain 1"/>
    <property type="match status" value="1"/>
</dbReference>
<evidence type="ECO:0000256" key="9">
    <source>
        <dbReference type="PROSITE-ProRule" id="PRU10141"/>
    </source>
</evidence>
<dbReference type="InterPro" id="IPR000719">
    <property type="entry name" value="Prot_kinase_dom"/>
</dbReference>
<dbReference type="Gramene" id="Zm00001eb194430_T001">
    <property type="protein sequence ID" value="Zm00001eb194430_P001"/>
    <property type="gene ID" value="Zm00001eb194430"/>
</dbReference>
<evidence type="ECO:0000313" key="14">
    <source>
        <dbReference type="Proteomes" id="UP000007305"/>
    </source>
</evidence>
<dbReference type="GO" id="GO:0004674">
    <property type="term" value="F:protein serine/threonine kinase activity"/>
    <property type="evidence" value="ECO:0007669"/>
    <property type="project" value="UniProtKB-KW"/>
</dbReference>
<keyword evidence="3" id="KW-0808">Transferase</keyword>
<keyword evidence="14" id="KW-1185">Reference proteome</keyword>
<dbReference type="InterPro" id="IPR011009">
    <property type="entry name" value="Kinase-like_dom_sf"/>
</dbReference>
<proteinExistence type="inferred from homology"/>
<organism evidence="13 14">
    <name type="scientific">Zea mays</name>
    <name type="common">Maize</name>
    <dbReference type="NCBI Taxonomy" id="4577"/>
    <lineage>
        <taxon>Eukaryota</taxon>
        <taxon>Viridiplantae</taxon>
        <taxon>Streptophyta</taxon>
        <taxon>Embryophyta</taxon>
        <taxon>Tracheophyta</taxon>
        <taxon>Spermatophyta</taxon>
        <taxon>Magnoliopsida</taxon>
        <taxon>Liliopsida</taxon>
        <taxon>Poales</taxon>
        <taxon>Poaceae</taxon>
        <taxon>PACMAD clade</taxon>
        <taxon>Panicoideae</taxon>
        <taxon>Andropogonodae</taxon>
        <taxon>Andropogoneae</taxon>
        <taxon>Tripsacinae</taxon>
        <taxon>Zea</taxon>
    </lineage>
</organism>
<comment type="similarity">
    <text evidence="10">Belongs to the protein kinase superfamily.</text>
</comment>
<keyword evidence="2 10" id="KW-0723">Serine/threonine-protein kinase</keyword>
<keyword evidence="11" id="KW-0472">Membrane</keyword>
<keyword evidence="11" id="KW-0812">Transmembrane</keyword>
<sequence length="291" mass="32701">MLLTTRPCFLATTLGPRVQKTDHLKHLEISPKDCHRNPGEGNGSGCIMWKDNIVDVKYKENGQDLYIGLANSETATRKKMGRVAKISVPVMVSVLSLTATSMYLVWICKLRELPFIGFGNNATATDNFSEENMLGQGGFGKVYKGMLGHNIEVAIKRLGQGSGQGAQEFRKRSCSECKAIAQKPRSTYWTVHRQRCEVVGLRILTKQKLGFRYLWQQHLLCWPTHFKIIKGVSRGLLYFHHDSRSTIIHRDLKTSNILLDADMNPKISDFAMAGIFCANRNEAITNRVVGT</sequence>
<comment type="catalytic activity">
    <reaction evidence="7">
        <text>L-threonyl-[protein] + ATP = O-phospho-L-threonyl-[protein] + ADP + H(+)</text>
        <dbReference type="Rhea" id="RHEA:46608"/>
        <dbReference type="Rhea" id="RHEA-COMP:11060"/>
        <dbReference type="Rhea" id="RHEA-COMP:11605"/>
        <dbReference type="ChEBI" id="CHEBI:15378"/>
        <dbReference type="ChEBI" id="CHEBI:30013"/>
        <dbReference type="ChEBI" id="CHEBI:30616"/>
        <dbReference type="ChEBI" id="CHEBI:61977"/>
        <dbReference type="ChEBI" id="CHEBI:456216"/>
        <dbReference type="EC" id="2.7.11.1"/>
    </reaction>
</comment>
<dbReference type="EC" id="2.7.11.1" evidence="1"/>
<dbReference type="Gene3D" id="1.10.510.10">
    <property type="entry name" value="Transferase(Phosphotransferase) domain 1"/>
    <property type="match status" value="1"/>
</dbReference>
<feature type="domain" description="Protein kinase" evidence="12">
    <location>
        <begin position="128"/>
        <end position="291"/>
    </location>
</feature>
<reference evidence="13" key="2">
    <citation type="submission" date="2019-07" db="EMBL/GenBank/DDBJ databases">
        <authorList>
            <person name="Seetharam A."/>
            <person name="Woodhouse M."/>
            <person name="Cannon E."/>
        </authorList>
    </citation>
    <scope>NUCLEOTIDE SEQUENCE [LARGE SCALE GENOMIC DNA]</scope>
    <source>
        <strain evidence="13">cv. B73</strain>
    </source>
</reference>
<dbReference type="Pfam" id="PF00069">
    <property type="entry name" value="Pkinase"/>
    <property type="match status" value="1"/>
</dbReference>
<dbReference type="EnsemblPlants" id="Zm00001eb194430_T001">
    <property type="protein sequence ID" value="Zm00001eb194430_P001"/>
    <property type="gene ID" value="Zm00001eb194430"/>
</dbReference>
<keyword evidence="11" id="KW-1133">Transmembrane helix</keyword>
<dbReference type="PANTHER" id="PTHR27002">
    <property type="entry name" value="RECEPTOR-LIKE SERINE/THREONINE-PROTEIN KINASE SD1-8"/>
    <property type="match status" value="1"/>
</dbReference>
<feature type="binding site" evidence="9">
    <location>
        <position position="156"/>
    </location>
    <ligand>
        <name>ATP</name>
        <dbReference type="ChEBI" id="CHEBI:30616"/>
    </ligand>
</feature>
<evidence type="ECO:0000256" key="10">
    <source>
        <dbReference type="RuleBase" id="RU000304"/>
    </source>
</evidence>